<gene>
    <name evidence="2" type="ORF">EVG20_g400</name>
</gene>
<feature type="coiled-coil region" evidence="1">
    <location>
        <begin position="512"/>
        <end position="583"/>
    </location>
</feature>
<dbReference type="STRING" id="205917.A0A4Y9ZFR7"/>
<keyword evidence="3" id="KW-1185">Reference proteome</keyword>
<reference evidence="2 3" key="1">
    <citation type="submission" date="2019-02" db="EMBL/GenBank/DDBJ databases">
        <title>Genome sequencing of the rare red list fungi Dentipellis fragilis.</title>
        <authorList>
            <person name="Buettner E."/>
            <person name="Kellner H."/>
        </authorList>
    </citation>
    <scope>NUCLEOTIDE SEQUENCE [LARGE SCALE GENOMIC DNA]</scope>
    <source>
        <strain evidence="2 3">DSM 105465</strain>
    </source>
</reference>
<dbReference type="Proteomes" id="UP000298327">
    <property type="component" value="Unassembled WGS sequence"/>
</dbReference>
<organism evidence="2 3">
    <name type="scientific">Dentipellis fragilis</name>
    <dbReference type="NCBI Taxonomy" id="205917"/>
    <lineage>
        <taxon>Eukaryota</taxon>
        <taxon>Fungi</taxon>
        <taxon>Dikarya</taxon>
        <taxon>Basidiomycota</taxon>
        <taxon>Agaricomycotina</taxon>
        <taxon>Agaricomycetes</taxon>
        <taxon>Russulales</taxon>
        <taxon>Hericiaceae</taxon>
        <taxon>Dentipellis</taxon>
    </lineage>
</organism>
<comment type="caution">
    <text evidence="2">The sequence shown here is derived from an EMBL/GenBank/DDBJ whole genome shotgun (WGS) entry which is preliminary data.</text>
</comment>
<accession>A0A4Y9ZFR7</accession>
<evidence type="ECO:0000313" key="2">
    <source>
        <dbReference type="EMBL" id="TFY72608.1"/>
    </source>
</evidence>
<evidence type="ECO:0000313" key="3">
    <source>
        <dbReference type="Proteomes" id="UP000298327"/>
    </source>
</evidence>
<keyword evidence="1" id="KW-0175">Coiled coil</keyword>
<name>A0A4Y9ZFR7_9AGAM</name>
<dbReference type="OrthoDB" id="419631at2759"/>
<proteinExistence type="predicted"/>
<dbReference type="EMBL" id="SEOQ01000010">
    <property type="protein sequence ID" value="TFY72608.1"/>
    <property type="molecule type" value="Genomic_DNA"/>
</dbReference>
<feature type="coiled-coil region" evidence="1">
    <location>
        <begin position="380"/>
        <end position="414"/>
    </location>
</feature>
<sequence>MMNGMKQAEANERYAALQRKLDDLQRIHIEGKKSYQADLERLKGELSRAQKTNGEQAERLDKLKKLKDATEHRMQEVKKTSITDLAEIKDLRSKLRIAENGRAQMSAKQGQVHEAKKALQDLEVKKREELKLRDKQIAELEKSVIIEKTKRESAEMLAQELRDKAEHDLGQVRGRMQKLEIELRDSRLAEGDAISSLQAQEEQTSGREEHFLSQLDNLRTLLQRVAEEYGRLASSTVPSSTHTALKAEHAALQVRTFRLERKLANSEAQVLELASLIRQTKDKNTSLHTLLHATTEEIGFYTSIWQEAVSEAAQLQPPEDSLMAEALSSQHDLERSQTQVRESAACAYEECYRFSRWATRDLLLAYRSCTSDLDQSEFELKQSATNLNAARSRVESMDNELRTTKAEFESHLQQYGELSAALATSNAKTTALTQQLAAAASESQAAAAIHDRTLKKERETVQRLAGTVQRSKMAEEALRAEIDQYVTPLHAGLKILTLVPLVVRLTGELTEAERYQEAYFNLMEQVESLAARNELAEEEAKRLSKFNAEILGHNNPAQRIMYLDRIRSELAEAKQDLLAMTRERDAAAAYSENLQHELDMYKSVAVPPDMKPRTTITRVARIPLATQSANVAPISRSSSIASKHFDPAGDDMTLDEII</sequence>
<feature type="coiled-coil region" evidence="1">
    <location>
        <begin position="7"/>
        <end position="132"/>
    </location>
</feature>
<dbReference type="AlphaFoldDB" id="A0A4Y9ZFR7"/>
<evidence type="ECO:0000256" key="1">
    <source>
        <dbReference type="SAM" id="Coils"/>
    </source>
</evidence>
<protein>
    <submittedName>
        <fullName evidence="2">Uncharacterized protein</fullName>
    </submittedName>
</protein>